<feature type="compositionally biased region" description="Basic and acidic residues" evidence="1">
    <location>
        <begin position="38"/>
        <end position="59"/>
    </location>
</feature>
<dbReference type="PANTHER" id="PTHR30178:SF3">
    <property type="entry name" value="SUCCINATE-ACETATE_PROTON SYMPORTER SATP"/>
    <property type="match status" value="1"/>
</dbReference>
<feature type="compositionally biased region" description="Basic residues" evidence="1">
    <location>
        <begin position="60"/>
        <end position="78"/>
    </location>
</feature>
<keyword evidence="2" id="KW-0472">Membrane</keyword>
<feature type="transmembrane region" description="Helical" evidence="2">
    <location>
        <begin position="287"/>
        <end position="307"/>
    </location>
</feature>
<dbReference type="GO" id="GO:0015360">
    <property type="term" value="F:acetate:proton symporter activity"/>
    <property type="evidence" value="ECO:0007669"/>
    <property type="project" value="TreeGrafter"/>
</dbReference>
<feature type="transmembrane region" description="Helical" evidence="2">
    <location>
        <begin position="256"/>
        <end position="275"/>
    </location>
</feature>
<feature type="transmembrane region" description="Helical" evidence="2">
    <location>
        <begin position="198"/>
        <end position="218"/>
    </location>
</feature>
<evidence type="ECO:0000256" key="1">
    <source>
        <dbReference type="SAM" id="MobiDB-lite"/>
    </source>
</evidence>
<evidence type="ECO:0000256" key="2">
    <source>
        <dbReference type="SAM" id="Phobius"/>
    </source>
</evidence>
<protein>
    <submittedName>
        <fullName evidence="4">Uncharacterized protein</fullName>
    </submittedName>
</protein>
<reference evidence="4" key="1">
    <citation type="submission" date="2019-12" db="UniProtKB">
        <authorList>
            <consortium name="WormBaseParasite"/>
        </authorList>
    </citation>
    <scope>IDENTIFICATION</scope>
</reference>
<proteinExistence type="predicted"/>
<dbReference type="Proteomes" id="UP000046395">
    <property type="component" value="Unassembled WGS sequence"/>
</dbReference>
<dbReference type="InterPro" id="IPR047623">
    <property type="entry name" value="SatP"/>
</dbReference>
<keyword evidence="3" id="KW-1185">Reference proteome</keyword>
<feature type="region of interest" description="Disordered" evidence="1">
    <location>
        <begin position="1"/>
        <end position="87"/>
    </location>
</feature>
<feature type="transmembrane region" description="Helical" evidence="2">
    <location>
        <begin position="230"/>
        <end position="249"/>
    </location>
</feature>
<keyword evidence="2" id="KW-1133">Transmembrane helix</keyword>
<dbReference type="AlphaFoldDB" id="A0A5S6QEU1"/>
<name>A0A5S6QEU1_TRIMR</name>
<dbReference type="WBParaSite" id="TMUE_1000005896.1">
    <property type="protein sequence ID" value="TMUE_1000005896.1"/>
    <property type="gene ID" value="WBGene00299378"/>
</dbReference>
<keyword evidence="2" id="KW-0812">Transmembrane</keyword>
<organism evidence="3 4">
    <name type="scientific">Trichuris muris</name>
    <name type="common">Mouse whipworm</name>
    <dbReference type="NCBI Taxonomy" id="70415"/>
    <lineage>
        <taxon>Eukaryota</taxon>
        <taxon>Metazoa</taxon>
        <taxon>Ecdysozoa</taxon>
        <taxon>Nematoda</taxon>
        <taxon>Enoplea</taxon>
        <taxon>Dorylaimia</taxon>
        <taxon>Trichinellida</taxon>
        <taxon>Trichuridae</taxon>
        <taxon>Trichuris</taxon>
    </lineage>
</organism>
<feature type="transmembrane region" description="Helical" evidence="2">
    <location>
        <begin position="164"/>
        <end position="186"/>
    </location>
</feature>
<dbReference type="GO" id="GO:0071422">
    <property type="term" value="P:succinate transmembrane transport"/>
    <property type="evidence" value="ECO:0007669"/>
    <property type="project" value="TreeGrafter"/>
</dbReference>
<evidence type="ECO:0000313" key="4">
    <source>
        <dbReference type="WBParaSite" id="TMUE_1000005896.1"/>
    </source>
</evidence>
<accession>A0A5S6QEU1</accession>
<evidence type="ECO:0000313" key="3">
    <source>
        <dbReference type="Proteomes" id="UP000046395"/>
    </source>
</evidence>
<dbReference type="PANTHER" id="PTHR30178">
    <property type="entry name" value="INNER MEMBRANE PROTEIN YAAH"/>
    <property type="match status" value="1"/>
</dbReference>
<sequence>MKLSEVQYVPGIARQKKDAAQLNTQNAPGKRVKSKKLVKQETKITIDDGDGKTGEAEKRLNRKTKQKKHEKNAKRSPKGSKELPVDLNKSVDLSKSGSSFRITAQDIVQAIAYVEQNDKREYRKLETIFEGRIKSTQPKCYTTALSLASHGLAMACQQLYHFRIIQGFPAIIVLLTCGVLLQLLAGNSGRKRQNSTEYTNCMLLGLFWGCYSVMSMLPLLGIKPPDRTDLGVFFIAYSVYFIIYTVGSAPVNTVQFFFGVSMFLGLVLTSVNHFTTGEPIGMIEYTAAGYFILASAMCLYMLVHSFLHSKNPVLTLPLGRSFIDVIELF</sequence>
<dbReference type="GO" id="GO:0005886">
    <property type="term" value="C:plasma membrane"/>
    <property type="evidence" value="ECO:0007669"/>
    <property type="project" value="TreeGrafter"/>
</dbReference>